<protein>
    <submittedName>
        <fullName evidence="3">Transmembrane protein</fullName>
    </submittedName>
</protein>
<evidence type="ECO:0000313" key="3">
    <source>
        <dbReference type="EMBL" id="KAB5591762.1"/>
    </source>
</evidence>
<comment type="caution">
    <text evidence="3">The sequence shown here is derived from an EMBL/GenBank/DDBJ whole genome shotgun (WGS) entry which is preliminary data.</text>
</comment>
<feature type="region of interest" description="Disordered" evidence="1">
    <location>
        <begin position="256"/>
        <end position="316"/>
    </location>
</feature>
<proteinExistence type="predicted"/>
<gene>
    <name evidence="3" type="ORF">CTheo_4794</name>
</gene>
<keyword evidence="4" id="KW-1185">Reference proteome</keyword>
<feature type="compositionally biased region" description="Low complexity" evidence="1">
    <location>
        <begin position="368"/>
        <end position="398"/>
    </location>
</feature>
<dbReference type="Proteomes" id="UP000383932">
    <property type="component" value="Unassembled WGS sequence"/>
</dbReference>
<sequence length="661" mass="71188">MRNADGKNPCELVQDVLRVCDSSFRLEFLPRGYSCDNSPGSKFAPCCCGSPTFALMSACWSCQYNTTFDLVSTTFTSFVKDCQTLPDPITTYDMSVRNSIMALDLPDWSEVVPSAGKWDFTGAWHNSTPYPTTTPPAPTGYPDQINSTGISKGALAGAIIGAILGSKVLFMLAGYVFWRWWMNQPGNYHDDEKGHVHRILGEPRHRRILSGRSRRGGSNLDLARSRTHVDLDEDTTSPRSTRWLGVPSYLQPTSFHMHSSAESVSAQQQSRQDPNSDPNHRYGCSPEIGGEGGITPFVSNQPPAESEKSRARRQPTSLRVINDHLNQLNEGEQVILASQPTLLSQVYSVSSGPCSPSAAHSPPMLNANSRSNSHMHSTSSSNRRRGYSNSTGSSSFTRYQENDARVSLVIEEGVGHEVLRTIPPAYVDYRRASSSGSHDGVQPERRTNNIARAEGSTSALGASSGAGHRNDSMILSATFVGSSTVPTRPPSIKRNGTGLRDTDTVDARTVTETNTVREPTRGRSEQRDRNAPGDSEDTTMARSLQEAGSSMPAEQSAARDLAAPTTPNMIVNRPRSSSQNSSYVLDRPPSPAHTPAPAGVTLSDSPSEGQHVAIEHGNQVTVDKVSRPTGAEGSSTSSNSGPWGWSRVLGFGLSSSSAGGS</sequence>
<feature type="compositionally biased region" description="Low complexity" evidence="1">
    <location>
        <begin position="260"/>
        <end position="272"/>
    </location>
</feature>
<evidence type="ECO:0000313" key="4">
    <source>
        <dbReference type="Proteomes" id="UP000383932"/>
    </source>
</evidence>
<feature type="compositionally biased region" description="Polar residues" evidence="1">
    <location>
        <begin position="473"/>
        <end position="486"/>
    </location>
</feature>
<keyword evidence="2" id="KW-1133">Transmembrane helix</keyword>
<dbReference type="OrthoDB" id="3260409at2759"/>
<evidence type="ECO:0000256" key="1">
    <source>
        <dbReference type="SAM" id="MobiDB-lite"/>
    </source>
</evidence>
<feature type="compositionally biased region" description="Polar residues" evidence="1">
    <location>
        <begin position="565"/>
        <end position="583"/>
    </location>
</feature>
<name>A0A5N5QJ37_9AGAM</name>
<feature type="compositionally biased region" description="Polar residues" evidence="1">
    <location>
        <begin position="632"/>
        <end position="641"/>
    </location>
</feature>
<keyword evidence="2 3" id="KW-0812">Transmembrane</keyword>
<dbReference type="EMBL" id="SSOP01000090">
    <property type="protein sequence ID" value="KAB5591762.1"/>
    <property type="molecule type" value="Genomic_DNA"/>
</dbReference>
<keyword evidence="2" id="KW-0472">Membrane</keyword>
<feature type="transmembrane region" description="Helical" evidence="2">
    <location>
        <begin position="154"/>
        <end position="178"/>
    </location>
</feature>
<feature type="compositionally biased region" description="Basic and acidic residues" evidence="1">
    <location>
        <begin position="518"/>
        <end position="531"/>
    </location>
</feature>
<reference evidence="3 4" key="1">
    <citation type="journal article" date="2019" name="Fungal Biol. Biotechnol.">
        <title>Draft genome sequence of fastidious pathogen Ceratobasidium theobromae, which causes vascular-streak dieback in Theobroma cacao.</title>
        <authorList>
            <person name="Ali S.S."/>
            <person name="Asman A."/>
            <person name="Shao J."/>
            <person name="Firmansyah A.P."/>
            <person name="Susilo A.W."/>
            <person name="Rosmana A."/>
            <person name="McMahon P."/>
            <person name="Junaid M."/>
            <person name="Guest D."/>
            <person name="Kheng T.Y."/>
            <person name="Meinhardt L.W."/>
            <person name="Bailey B.A."/>
        </authorList>
    </citation>
    <scope>NUCLEOTIDE SEQUENCE [LARGE SCALE GENOMIC DNA]</scope>
    <source>
        <strain evidence="3 4">CT2</strain>
    </source>
</reference>
<dbReference type="AlphaFoldDB" id="A0A5N5QJ37"/>
<evidence type="ECO:0000256" key="2">
    <source>
        <dbReference type="SAM" id="Phobius"/>
    </source>
</evidence>
<feature type="region of interest" description="Disordered" evidence="1">
    <location>
        <begin position="430"/>
        <end position="647"/>
    </location>
</feature>
<accession>A0A5N5QJ37</accession>
<feature type="region of interest" description="Disordered" evidence="1">
    <location>
        <begin position="347"/>
        <end position="398"/>
    </location>
</feature>
<feature type="compositionally biased region" description="Polar residues" evidence="1">
    <location>
        <begin position="538"/>
        <end position="548"/>
    </location>
</feature>
<organism evidence="3 4">
    <name type="scientific">Ceratobasidium theobromae</name>
    <dbReference type="NCBI Taxonomy" id="1582974"/>
    <lineage>
        <taxon>Eukaryota</taxon>
        <taxon>Fungi</taxon>
        <taxon>Dikarya</taxon>
        <taxon>Basidiomycota</taxon>
        <taxon>Agaricomycotina</taxon>
        <taxon>Agaricomycetes</taxon>
        <taxon>Cantharellales</taxon>
        <taxon>Ceratobasidiaceae</taxon>
        <taxon>Ceratobasidium</taxon>
    </lineage>
</organism>
<feature type="compositionally biased region" description="Low complexity" evidence="1">
    <location>
        <begin position="453"/>
        <end position="467"/>
    </location>
</feature>